<feature type="compositionally biased region" description="Basic and acidic residues" evidence="1">
    <location>
        <begin position="1"/>
        <end position="17"/>
    </location>
</feature>
<name>A0AAU9NP84_9ASTR</name>
<feature type="compositionally biased region" description="Basic and acidic residues" evidence="1">
    <location>
        <begin position="41"/>
        <end position="52"/>
    </location>
</feature>
<feature type="region of interest" description="Disordered" evidence="1">
    <location>
        <begin position="1"/>
        <end position="52"/>
    </location>
</feature>
<dbReference type="AlphaFoldDB" id="A0AAU9NP84"/>
<proteinExistence type="predicted"/>
<evidence type="ECO:0000313" key="2">
    <source>
        <dbReference type="EMBL" id="CAH1439691.1"/>
    </source>
</evidence>
<dbReference type="EMBL" id="CAKMRJ010005196">
    <property type="protein sequence ID" value="CAH1439691.1"/>
    <property type="molecule type" value="Genomic_DNA"/>
</dbReference>
<dbReference type="Proteomes" id="UP001157418">
    <property type="component" value="Unassembled WGS sequence"/>
</dbReference>
<evidence type="ECO:0000256" key="1">
    <source>
        <dbReference type="SAM" id="MobiDB-lite"/>
    </source>
</evidence>
<keyword evidence="3" id="KW-1185">Reference proteome</keyword>
<gene>
    <name evidence="2" type="ORF">LVIROSA_LOCUS25871</name>
</gene>
<sequence length="52" mass="5779">MVKGIGDEASLKWRQSPESDDEPNPLMKVSKPSIHNGMRSVHSEIKSLEAKC</sequence>
<comment type="caution">
    <text evidence="2">The sequence shown here is derived from an EMBL/GenBank/DDBJ whole genome shotgun (WGS) entry which is preliminary data.</text>
</comment>
<organism evidence="2 3">
    <name type="scientific">Lactuca virosa</name>
    <dbReference type="NCBI Taxonomy" id="75947"/>
    <lineage>
        <taxon>Eukaryota</taxon>
        <taxon>Viridiplantae</taxon>
        <taxon>Streptophyta</taxon>
        <taxon>Embryophyta</taxon>
        <taxon>Tracheophyta</taxon>
        <taxon>Spermatophyta</taxon>
        <taxon>Magnoliopsida</taxon>
        <taxon>eudicotyledons</taxon>
        <taxon>Gunneridae</taxon>
        <taxon>Pentapetalae</taxon>
        <taxon>asterids</taxon>
        <taxon>campanulids</taxon>
        <taxon>Asterales</taxon>
        <taxon>Asteraceae</taxon>
        <taxon>Cichorioideae</taxon>
        <taxon>Cichorieae</taxon>
        <taxon>Lactucinae</taxon>
        <taxon>Lactuca</taxon>
    </lineage>
</organism>
<evidence type="ECO:0000313" key="3">
    <source>
        <dbReference type="Proteomes" id="UP001157418"/>
    </source>
</evidence>
<accession>A0AAU9NP84</accession>
<reference evidence="2 3" key="1">
    <citation type="submission" date="2022-01" db="EMBL/GenBank/DDBJ databases">
        <authorList>
            <person name="Xiong W."/>
            <person name="Schranz E."/>
        </authorList>
    </citation>
    <scope>NUCLEOTIDE SEQUENCE [LARGE SCALE GENOMIC DNA]</scope>
</reference>
<protein>
    <submittedName>
        <fullName evidence="2">Uncharacterized protein</fullName>
    </submittedName>
</protein>